<dbReference type="GO" id="GO:0017148">
    <property type="term" value="P:negative regulation of translation"/>
    <property type="evidence" value="ECO:0007669"/>
    <property type="project" value="InterPro"/>
</dbReference>
<dbReference type="InterPro" id="IPR001574">
    <property type="entry name" value="Ribosome_inactivat_prot"/>
</dbReference>
<dbReference type="GO" id="GO:0030598">
    <property type="term" value="F:rRNA N-glycosylase activity"/>
    <property type="evidence" value="ECO:0007669"/>
    <property type="project" value="InterPro"/>
</dbReference>
<keyword evidence="2" id="KW-1185">Reference proteome</keyword>
<dbReference type="InterPro" id="IPR016138">
    <property type="entry name" value="Ribosome_inactivat_prot_sub1"/>
</dbReference>
<dbReference type="Proteomes" id="UP000662185">
    <property type="component" value="Unassembled WGS sequence"/>
</dbReference>
<protein>
    <submittedName>
        <fullName evidence="1">Uncharacterized protein</fullName>
    </submittedName>
</protein>
<evidence type="ECO:0000313" key="2">
    <source>
        <dbReference type="Proteomes" id="UP000662185"/>
    </source>
</evidence>
<dbReference type="EMBL" id="JACJQU010000010">
    <property type="protein sequence ID" value="MBD2295157.1"/>
    <property type="molecule type" value="Genomic_DNA"/>
</dbReference>
<dbReference type="Gene3D" id="3.40.420.10">
    <property type="entry name" value="Ricin (A subunit), domain 1"/>
    <property type="match status" value="1"/>
</dbReference>
<gene>
    <name evidence="1" type="ORF">H6G06_17135</name>
</gene>
<accession>A0A926WJC2</accession>
<dbReference type="InterPro" id="IPR036041">
    <property type="entry name" value="Ribosome-inact_prot_sf"/>
</dbReference>
<dbReference type="Pfam" id="PF00161">
    <property type="entry name" value="RIP"/>
    <property type="match status" value="1"/>
</dbReference>
<proteinExistence type="predicted"/>
<comment type="caution">
    <text evidence="1">The sequence shown here is derived from an EMBL/GenBank/DDBJ whole genome shotgun (WGS) entry which is preliminary data.</text>
</comment>
<reference evidence="2" key="1">
    <citation type="journal article" date="2020" name="ISME J.">
        <title>Comparative genomics reveals insights into cyanobacterial evolution and habitat adaptation.</title>
        <authorList>
            <person name="Chen M.Y."/>
            <person name="Teng W.K."/>
            <person name="Zhao L."/>
            <person name="Hu C.X."/>
            <person name="Zhou Y.K."/>
            <person name="Han B.P."/>
            <person name="Song L.R."/>
            <person name="Shu W.S."/>
        </authorList>
    </citation>
    <scope>NUCLEOTIDE SEQUENCE [LARGE SCALE GENOMIC DNA]</scope>
    <source>
        <strain evidence="2">FACHB-251</strain>
    </source>
</reference>
<dbReference type="SUPFAM" id="SSF56371">
    <property type="entry name" value="Ribosome inactivating proteins (RIP)"/>
    <property type="match status" value="1"/>
</dbReference>
<evidence type="ECO:0000313" key="1">
    <source>
        <dbReference type="EMBL" id="MBD2295157.1"/>
    </source>
</evidence>
<dbReference type="AlphaFoldDB" id="A0A926WJC2"/>
<dbReference type="RefSeq" id="WP_190562252.1">
    <property type="nucleotide sequence ID" value="NZ_JACJQU010000010.1"/>
</dbReference>
<sequence length="305" mass="34383">MKLISKQLFQQKLALRLGAIIAISSTVIASPLTTLASPVSAREERTQPETSLDPSLFYLIAQNNPDPSQNKIIRVNLLDSAEQFTEAINLIRLNQTEEVAHPSLDGVTIRRPFNRPDTDYFIVAVPFEGSNIGFVVRRDNLYLQGYIRNFNPEQVSGTYYYLRGATVTSVSEASAINPRPLDRDENYNSLFDGDLTRGTFSISDLQQSFRNLVDNDPNRNLQSVATALGRFAVAIPEAVRFRLIEQAIADLFRNPGRSLNFNRTHDRVLRNWSRYSSQGLNAPDQPIYNTTFLGLLGVFLFFESE</sequence>
<name>A0A926WJC2_9NOST</name>
<organism evidence="1 2">
    <name type="scientific">Anabaena sphaerica FACHB-251</name>
    <dbReference type="NCBI Taxonomy" id="2692883"/>
    <lineage>
        <taxon>Bacteria</taxon>
        <taxon>Bacillati</taxon>
        <taxon>Cyanobacteriota</taxon>
        <taxon>Cyanophyceae</taxon>
        <taxon>Nostocales</taxon>
        <taxon>Nostocaceae</taxon>
        <taxon>Anabaena</taxon>
    </lineage>
</organism>